<accession>A0ABW0RB49</accession>
<evidence type="ECO:0000256" key="5">
    <source>
        <dbReference type="ARBA" id="ARBA00023136"/>
    </source>
</evidence>
<dbReference type="EMBL" id="JBHSNQ010000079">
    <property type="protein sequence ID" value="MFC5542006.1"/>
    <property type="molecule type" value="Genomic_DNA"/>
</dbReference>
<keyword evidence="4 6" id="KW-1133">Transmembrane helix</keyword>
<dbReference type="InterPro" id="IPR005538">
    <property type="entry name" value="LrgA/CidA"/>
</dbReference>
<feature type="transmembrane region" description="Helical" evidence="6">
    <location>
        <begin position="40"/>
        <end position="59"/>
    </location>
</feature>
<feature type="transmembrane region" description="Helical" evidence="6">
    <location>
        <begin position="12"/>
        <end position="28"/>
    </location>
</feature>
<dbReference type="PANTHER" id="PTHR33931:SF6">
    <property type="entry name" value="INTEGRAL MEMBRANE PROTEIN YXZK-RELATED"/>
    <property type="match status" value="1"/>
</dbReference>
<dbReference type="PANTHER" id="PTHR33931">
    <property type="entry name" value="HOLIN-LIKE PROTEIN CIDA-RELATED"/>
    <property type="match status" value="1"/>
</dbReference>
<evidence type="ECO:0000256" key="6">
    <source>
        <dbReference type="SAM" id="Phobius"/>
    </source>
</evidence>
<keyword evidence="5 6" id="KW-0472">Membrane</keyword>
<organism evidence="7 8">
    <name type="scientific">Ureibacillus suwonensis</name>
    <dbReference type="NCBI Taxonomy" id="313007"/>
    <lineage>
        <taxon>Bacteria</taxon>
        <taxon>Bacillati</taxon>
        <taxon>Bacillota</taxon>
        <taxon>Bacilli</taxon>
        <taxon>Bacillales</taxon>
        <taxon>Caryophanaceae</taxon>
        <taxon>Ureibacillus</taxon>
    </lineage>
</organism>
<protein>
    <submittedName>
        <fullName evidence="7">CidA/LrgA family protein</fullName>
    </submittedName>
</protein>
<evidence type="ECO:0000256" key="4">
    <source>
        <dbReference type="ARBA" id="ARBA00022989"/>
    </source>
</evidence>
<feature type="transmembrane region" description="Helical" evidence="6">
    <location>
        <begin position="71"/>
        <end position="91"/>
    </location>
</feature>
<evidence type="ECO:0000256" key="1">
    <source>
        <dbReference type="ARBA" id="ARBA00004651"/>
    </source>
</evidence>
<keyword evidence="8" id="KW-1185">Reference proteome</keyword>
<comment type="caution">
    <text evidence="7">The sequence shown here is derived from an EMBL/GenBank/DDBJ whole genome shotgun (WGS) entry which is preliminary data.</text>
</comment>
<evidence type="ECO:0000313" key="8">
    <source>
        <dbReference type="Proteomes" id="UP001595978"/>
    </source>
</evidence>
<evidence type="ECO:0000256" key="2">
    <source>
        <dbReference type="ARBA" id="ARBA00022475"/>
    </source>
</evidence>
<dbReference type="Proteomes" id="UP001595978">
    <property type="component" value="Unassembled WGS sequence"/>
</dbReference>
<evidence type="ECO:0000313" key="7">
    <source>
        <dbReference type="EMBL" id="MFC5542006.1"/>
    </source>
</evidence>
<keyword evidence="2" id="KW-1003">Cell membrane</keyword>
<reference evidence="8" key="1">
    <citation type="journal article" date="2019" name="Int. J. Syst. Evol. Microbiol.">
        <title>The Global Catalogue of Microorganisms (GCM) 10K type strain sequencing project: providing services to taxonomists for standard genome sequencing and annotation.</title>
        <authorList>
            <consortium name="The Broad Institute Genomics Platform"/>
            <consortium name="The Broad Institute Genome Sequencing Center for Infectious Disease"/>
            <person name="Wu L."/>
            <person name="Ma J."/>
        </authorList>
    </citation>
    <scope>NUCLEOTIDE SEQUENCE [LARGE SCALE GENOMIC DNA]</scope>
    <source>
        <strain evidence="8">CCUG 56331</strain>
    </source>
</reference>
<dbReference type="Pfam" id="PF03788">
    <property type="entry name" value="LrgA"/>
    <property type="match status" value="1"/>
</dbReference>
<keyword evidence="3 6" id="KW-0812">Transmembrane</keyword>
<dbReference type="RefSeq" id="WP_390309507.1">
    <property type="nucleotide sequence ID" value="NZ_JBHSNQ010000079.1"/>
</dbReference>
<evidence type="ECO:0000256" key="3">
    <source>
        <dbReference type="ARBA" id="ARBA00022692"/>
    </source>
</evidence>
<sequence length="114" mass="12769">MGVFIVNGTHLPIPPSIIGLLLLFLCLRQKWIKVGMIREGAGFLIGFMTLFFIPSMIGVVEYPELLSSKGFFLIVTVFASTILTIYMTGIFSKKIEEKEKGEGEEKSGSHHLYR</sequence>
<proteinExistence type="predicted"/>
<gene>
    <name evidence="7" type="ORF">ACFPOH_09545</name>
</gene>
<name>A0ABW0RB49_9BACL</name>
<comment type="subcellular location">
    <subcellularLocation>
        <location evidence="1">Cell membrane</location>
        <topology evidence="1">Multi-pass membrane protein</topology>
    </subcellularLocation>
</comment>